<gene>
    <name evidence="4" type="ORF">FC92_GL000628</name>
</gene>
<dbReference type="SUPFAM" id="SSF46689">
    <property type="entry name" value="Homeodomain-like"/>
    <property type="match status" value="1"/>
</dbReference>
<dbReference type="STRING" id="1423759.FC92_GL000628"/>
<dbReference type="PANTHER" id="PTHR43479">
    <property type="entry name" value="ACREF/ENVCD OPERON REPRESSOR-RELATED"/>
    <property type="match status" value="1"/>
</dbReference>
<dbReference type="PROSITE" id="PS50977">
    <property type="entry name" value="HTH_TETR_2"/>
    <property type="match status" value="1"/>
</dbReference>
<evidence type="ECO:0000313" key="4">
    <source>
        <dbReference type="EMBL" id="KRL08114.1"/>
    </source>
</evidence>
<accession>A0A0R1MSH2</accession>
<evidence type="ECO:0000256" key="2">
    <source>
        <dbReference type="PROSITE-ProRule" id="PRU00335"/>
    </source>
</evidence>
<evidence type="ECO:0000259" key="3">
    <source>
        <dbReference type="PROSITE" id="PS50977"/>
    </source>
</evidence>
<proteinExistence type="predicted"/>
<evidence type="ECO:0000256" key="1">
    <source>
        <dbReference type="ARBA" id="ARBA00023125"/>
    </source>
</evidence>
<dbReference type="Pfam" id="PF00440">
    <property type="entry name" value="TetR_N"/>
    <property type="match status" value="1"/>
</dbReference>
<dbReference type="GO" id="GO:0003677">
    <property type="term" value="F:DNA binding"/>
    <property type="evidence" value="ECO:0007669"/>
    <property type="project" value="UniProtKB-UniRule"/>
</dbReference>
<evidence type="ECO:0000313" key="5">
    <source>
        <dbReference type="Proteomes" id="UP000051448"/>
    </source>
</evidence>
<reference evidence="4 5" key="1">
    <citation type="journal article" date="2015" name="Genome Announc.">
        <title>Expanding the biotechnology potential of lactobacilli through comparative genomics of 213 strains and associated genera.</title>
        <authorList>
            <person name="Sun Z."/>
            <person name="Harris H.M."/>
            <person name="McCann A."/>
            <person name="Guo C."/>
            <person name="Argimon S."/>
            <person name="Zhang W."/>
            <person name="Yang X."/>
            <person name="Jeffery I.B."/>
            <person name="Cooney J.C."/>
            <person name="Kagawa T.F."/>
            <person name="Liu W."/>
            <person name="Song Y."/>
            <person name="Salvetti E."/>
            <person name="Wrobel A."/>
            <person name="Rasinkangas P."/>
            <person name="Parkhill J."/>
            <person name="Rea M.C."/>
            <person name="O'Sullivan O."/>
            <person name="Ritari J."/>
            <person name="Douillard F.P."/>
            <person name="Paul Ross R."/>
            <person name="Yang R."/>
            <person name="Briner A.E."/>
            <person name="Felis G.E."/>
            <person name="de Vos W.M."/>
            <person name="Barrangou R."/>
            <person name="Klaenhammer T.R."/>
            <person name="Caufield P.W."/>
            <person name="Cui Y."/>
            <person name="Zhang H."/>
            <person name="O'Toole P.W."/>
        </authorList>
    </citation>
    <scope>NUCLEOTIDE SEQUENCE [LARGE SCALE GENOMIC DNA]</scope>
    <source>
        <strain evidence="4 5">DSM 19519</strain>
    </source>
</reference>
<keyword evidence="1 2" id="KW-0238">DNA-binding</keyword>
<dbReference type="InterPro" id="IPR050624">
    <property type="entry name" value="HTH-type_Tx_Regulator"/>
</dbReference>
<comment type="caution">
    <text evidence="4">The sequence shown here is derived from an EMBL/GenBank/DDBJ whole genome shotgun (WGS) entry which is preliminary data.</text>
</comment>
<dbReference type="InterPro" id="IPR001647">
    <property type="entry name" value="HTH_TetR"/>
</dbReference>
<dbReference type="AlphaFoldDB" id="A0A0R1MSH2"/>
<feature type="domain" description="HTH tetR-type" evidence="3">
    <location>
        <begin position="12"/>
        <end position="72"/>
    </location>
</feature>
<dbReference type="PATRIC" id="fig|1423759.3.peg.667"/>
<dbReference type="InterPro" id="IPR009057">
    <property type="entry name" value="Homeodomain-like_sf"/>
</dbReference>
<dbReference type="Proteomes" id="UP000051448">
    <property type="component" value="Unassembled WGS sequence"/>
</dbReference>
<organism evidence="4 5">
    <name type="scientific">Liquorilactobacillus hordei DSM 19519</name>
    <dbReference type="NCBI Taxonomy" id="1423759"/>
    <lineage>
        <taxon>Bacteria</taxon>
        <taxon>Bacillati</taxon>
        <taxon>Bacillota</taxon>
        <taxon>Bacilli</taxon>
        <taxon>Lactobacillales</taxon>
        <taxon>Lactobacillaceae</taxon>
        <taxon>Liquorilactobacillus</taxon>
    </lineage>
</organism>
<protein>
    <recommendedName>
        <fullName evidence="3">HTH tetR-type domain-containing protein</fullName>
    </recommendedName>
</protein>
<feature type="DNA-binding region" description="H-T-H motif" evidence="2">
    <location>
        <begin position="35"/>
        <end position="54"/>
    </location>
</feature>
<dbReference type="Gene3D" id="1.10.357.10">
    <property type="entry name" value="Tetracycline Repressor, domain 2"/>
    <property type="match status" value="1"/>
</dbReference>
<keyword evidence="5" id="KW-1185">Reference proteome</keyword>
<dbReference type="PANTHER" id="PTHR43479:SF11">
    <property type="entry name" value="ACREF_ENVCD OPERON REPRESSOR-RELATED"/>
    <property type="match status" value="1"/>
</dbReference>
<name>A0A0R1MSH2_9LACO</name>
<dbReference type="EMBL" id="AZDX01000002">
    <property type="protein sequence ID" value="KRL08114.1"/>
    <property type="molecule type" value="Genomic_DNA"/>
</dbReference>
<sequence>MKGTVIMDKRSVKTQTKTEKALFELMQHDNFSDISITNIANQAGISRMAFYRNYSSKEDILNKFIQKEYDQFISDISQHSLDKLEQLLEVYFGYFRDNPQVLSAIVNAAIEGLALEKQSKYLNDFFRLKIRDEQPSQYEIAYYSGAIFSSLLYWRKTDYKRPAKKFADQLAKKIRKDLQEKNGETII</sequence>